<keyword evidence="6 8" id="KW-0472">Membrane</keyword>
<dbReference type="AlphaFoldDB" id="A0A2S7KAX2"/>
<evidence type="ECO:0000256" key="2">
    <source>
        <dbReference type="ARBA" id="ARBA00022676"/>
    </source>
</evidence>
<feature type="region of interest" description="Disordered" evidence="7">
    <location>
        <begin position="1"/>
        <end position="25"/>
    </location>
</feature>
<evidence type="ECO:0000256" key="6">
    <source>
        <dbReference type="ARBA" id="ARBA00023136"/>
    </source>
</evidence>
<keyword evidence="2" id="KW-0328">Glycosyltransferase</keyword>
<dbReference type="InterPro" id="IPR050321">
    <property type="entry name" value="Glycosyltr_2/OpgH_subfam"/>
</dbReference>
<feature type="domain" description="Glycosyltransferase 2-like" evidence="9">
    <location>
        <begin position="184"/>
        <end position="289"/>
    </location>
</feature>
<proteinExistence type="predicted"/>
<keyword evidence="11" id="KW-1185">Reference proteome</keyword>
<keyword evidence="3" id="KW-0808">Transferase</keyword>
<dbReference type="SUPFAM" id="SSF53448">
    <property type="entry name" value="Nucleotide-diphospho-sugar transferases"/>
    <property type="match status" value="1"/>
</dbReference>
<organism evidence="10 11">
    <name type="scientific">Hyphococcus luteus</name>
    <dbReference type="NCBI Taxonomy" id="2058213"/>
    <lineage>
        <taxon>Bacteria</taxon>
        <taxon>Pseudomonadati</taxon>
        <taxon>Pseudomonadota</taxon>
        <taxon>Alphaproteobacteria</taxon>
        <taxon>Parvularculales</taxon>
        <taxon>Parvularculaceae</taxon>
        <taxon>Hyphococcus</taxon>
    </lineage>
</organism>
<evidence type="ECO:0000313" key="10">
    <source>
        <dbReference type="EMBL" id="PQA89655.1"/>
    </source>
</evidence>
<dbReference type="GO" id="GO:0016020">
    <property type="term" value="C:membrane"/>
    <property type="evidence" value="ECO:0007669"/>
    <property type="project" value="UniProtKB-SubCell"/>
</dbReference>
<dbReference type="InterPro" id="IPR029044">
    <property type="entry name" value="Nucleotide-diphossugar_trans"/>
</dbReference>
<feature type="transmembrane region" description="Helical" evidence="8">
    <location>
        <begin position="111"/>
        <end position="131"/>
    </location>
</feature>
<evidence type="ECO:0000256" key="8">
    <source>
        <dbReference type="SAM" id="Phobius"/>
    </source>
</evidence>
<dbReference type="OrthoDB" id="7431422at2"/>
<keyword evidence="5 8" id="KW-1133">Transmembrane helix</keyword>
<evidence type="ECO:0000256" key="1">
    <source>
        <dbReference type="ARBA" id="ARBA00004141"/>
    </source>
</evidence>
<keyword evidence="4 8" id="KW-0812">Transmembrane</keyword>
<reference evidence="10 11" key="1">
    <citation type="submission" date="2017-12" db="EMBL/GenBank/DDBJ databases">
        <authorList>
            <person name="Hurst M.R.H."/>
        </authorList>
    </citation>
    <scope>NUCLEOTIDE SEQUENCE [LARGE SCALE GENOMIC DNA]</scope>
    <source>
        <strain evidence="10 11">SY-3-19</strain>
    </source>
</reference>
<dbReference type="Gene3D" id="3.90.550.10">
    <property type="entry name" value="Spore Coat Polysaccharide Biosynthesis Protein SpsA, Chain A"/>
    <property type="match status" value="1"/>
</dbReference>
<comment type="caution">
    <text evidence="10">The sequence shown here is derived from an EMBL/GenBank/DDBJ whole genome shotgun (WGS) entry which is preliminary data.</text>
</comment>
<dbReference type="Pfam" id="PF00535">
    <property type="entry name" value="Glycos_transf_2"/>
    <property type="match status" value="1"/>
</dbReference>
<accession>A0A2S7KAX2</accession>
<evidence type="ECO:0000256" key="5">
    <source>
        <dbReference type="ARBA" id="ARBA00022989"/>
    </source>
</evidence>
<evidence type="ECO:0000256" key="3">
    <source>
        <dbReference type="ARBA" id="ARBA00022679"/>
    </source>
</evidence>
<dbReference type="EMBL" id="PJCH01000001">
    <property type="protein sequence ID" value="PQA89655.1"/>
    <property type="molecule type" value="Genomic_DNA"/>
</dbReference>
<gene>
    <name evidence="10" type="ORF">CW354_01985</name>
</gene>
<comment type="subcellular location">
    <subcellularLocation>
        <location evidence="1">Membrane</location>
        <topology evidence="1">Multi-pass membrane protein</topology>
    </subcellularLocation>
</comment>
<dbReference type="PANTHER" id="PTHR43867">
    <property type="entry name" value="CELLULOSE SYNTHASE CATALYTIC SUBUNIT A [UDP-FORMING]"/>
    <property type="match status" value="1"/>
</dbReference>
<dbReference type="Proteomes" id="UP000239504">
    <property type="component" value="Unassembled WGS sequence"/>
</dbReference>
<evidence type="ECO:0000313" key="11">
    <source>
        <dbReference type="Proteomes" id="UP000239504"/>
    </source>
</evidence>
<evidence type="ECO:0000256" key="4">
    <source>
        <dbReference type="ARBA" id="ARBA00022692"/>
    </source>
</evidence>
<dbReference type="InterPro" id="IPR001173">
    <property type="entry name" value="Glyco_trans_2-like"/>
</dbReference>
<sequence>MERILSEALRKPRHASSEAKRRREELDADLEPNGNVYSLRNRQTDKTTTVQQRLLERFDGEIARAAIDGLAATRPQESAKRLLTPQQTALFAGLLLGFAAVLWRWPVASFVGFNVFVTIYFISAIFFRLWLLLIGRKEPAAGAPPRPMTDAQLPVITILLPLYRDAAALPTLARAVDRLDYPAHKKDVKLLLEEDDPETITEARKLGLDKRYETIVIPPQEPRTKPKACNYGLYLARGELIVIYDAEDLPDTDQLKKAAARFAEGDAKLACVQARLNYYNREDNWLTRGIMAQTPLEVNPCTP</sequence>
<dbReference type="PANTHER" id="PTHR43867:SF2">
    <property type="entry name" value="CELLULOSE SYNTHASE CATALYTIC SUBUNIT A [UDP-FORMING]"/>
    <property type="match status" value="1"/>
</dbReference>
<feature type="transmembrane region" description="Helical" evidence="8">
    <location>
        <begin position="88"/>
        <end position="105"/>
    </location>
</feature>
<evidence type="ECO:0000256" key="7">
    <source>
        <dbReference type="SAM" id="MobiDB-lite"/>
    </source>
</evidence>
<dbReference type="GO" id="GO:0016757">
    <property type="term" value="F:glycosyltransferase activity"/>
    <property type="evidence" value="ECO:0007669"/>
    <property type="project" value="UniProtKB-KW"/>
</dbReference>
<evidence type="ECO:0000259" key="9">
    <source>
        <dbReference type="Pfam" id="PF00535"/>
    </source>
</evidence>
<name>A0A2S7KAX2_9PROT</name>
<protein>
    <recommendedName>
        <fullName evidence="9">Glycosyltransferase 2-like domain-containing protein</fullName>
    </recommendedName>
</protein>